<dbReference type="CDD" id="cd17502">
    <property type="entry name" value="MFS_Azr1_MDR_like"/>
    <property type="match status" value="1"/>
</dbReference>
<keyword evidence="8" id="KW-1185">Reference proteome</keyword>
<feature type="transmembrane region" description="Helical" evidence="5">
    <location>
        <begin position="506"/>
        <end position="525"/>
    </location>
</feature>
<protein>
    <submittedName>
        <fullName evidence="7">ABC transporter</fullName>
    </submittedName>
</protein>
<comment type="caution">
    <text evidence="7">The sequence shown here is derived from an EMBL/GenBank/DDBJ whole genome shotgun (WGS) entry which is preliminary data.</text>
</comment>
<comment type="subcellular location">
    <subcellularLocation>
        <location evidence="1">Membrane</location>
        <topology evidence="1">Multi-pass membrane protein</topology>
    </subcellularLocation>
</comment>
<feature type="transmembrane region" description="Helical" evidence="5">
    <location>
        <begin position="430"/>
        <end position="453"/>
    </location>
</feature>
<feature type="transmembrane region" description="Helical" evidence="5">
    <location>
        <begin position="126"/>
        <end position="147"/>
    </location>
</feature>
<dbReference type="EMBL" id="JARJLG010000325">
    <property type="protein sequence ID" value="KAJ7716965.1"/>
    <property type="molecule type" value="Genomic_DNA"/>
</dbReference>
<evidence type="ECO:0000259" key="6">
    <source>
        <dbReference type="PROSITE" id="PS50850"/>
    </source>
</evidence>
<dbReference type="PRINTS" id="PR01036">
    <property type="entry name" value="TCRTETB"/>
</dbReference>
<dbReference type="AlphaFoldDB" id="A0AAD7HCA3"/>
<dbReference type="InterPro" id="IPR020846">
    <property type="entry name" value="MFS_dom"/>
</dbReference>
<feature type="transmembrane region" description="Helical" evidence="5">
    <location>
        <begin position="399"/>
        <end position="418"/>
    </location>
</feature>
<evidence type="ECO:0000256" key="4">
    <source>
        <dbReference type="ARBA" id="ARBA00023136"/>
    </source>
</evidence>
<evidence type="ECO:0000256" key="2">
    <source>
        <dbReference type="ARBA" id="ARBA00022692"/>
    </source>
</evidence>
<evidence type="ECO:0000256" key="5">
    <source>
        <dbReference type="SAM" id="Phobius"/>
    </source>
</evidence>
<evidence type="ECO:0000313" key="7">
    <source>
        <dbReference type="EMBL" id="KAJ7716965.1"/>
    </source>
</evidence>
<evidence type="ECO:0000256" key="3">
    <source>
        <dbReference type="ARBA" id="ARBA00022989"/>
    </source>
</evidence>
<dbReference type="Pfam" id="PF07690">
    <property type="entry name" value="MFS_1"/>
    <property type="match status" value="1"/>
</dbReference>
<dbReference type="Proteomes" id="UP001215280">
    <property type="component" value="Unassembled WGS sequence"/>
</dbReference>
<keyword evidence="3 5" id="KW-1133">Transmembrane helix</keyword>
<feature type="transmembrane region" description="Helical" evidence="5">
    <location>
        <begin position="304"/>
        <end position="325"/>
    </location>
</feature>
<dbReference type="PANTHER" id="PTHR23501">
    <property type="entry name" value="MAJOR FACILITATOR SUPERFAMILY"/>
    <property type="match status" value="1"/>
</dbReference>
<name>A0AAD7HCA3_9AGAR</name>
<feature type="transmembrane region" description="Helical" evidence="5">
    <location>
        <begin position="368"/>
        <end position="387"/>
    </location>
</feature>
<feature type="transmembrane region" description="Helical" evidence="5">
    <location>
        <begin position="187"/>
        <end position="211"/>
    </location>
</feature>
<feature type="transmembrane region" description="Helical" evidence="5">
    <location>
        <begin position="33"/>
        <end position="58"/>
    </location>
</feature>
<feature type="transmembrane region" description="Helical" evidence="5">
    <location>
        <begin position="101"/>
        <end position="120"/>
    </location>
</feature>
<organism evidence="7 8">
    <name type="scientific">Mycena maculata</name>
    <dbReference type="NCBI Taxonomy" id="230809"/>
    <lineage>
        <taxon>Eukaryota</taxon>
        <taxon>Fungi</taxon>
        <taxon>Dikarya</taxon>
        <taxon>Basidiomycota</taxon>
        <taxon>Agaricomycotina</taxon>
        <taxon>Agaricomycetes</taxon>
        <taxon>Agaricomycetidae</taxon>
        <taxon>Agaricales</taxon>
        <taxon>Marasmiineae</taxon>
        <taxon>Mycenaceae</taxon>
        <taxon>Mycena</taxon>
    </lineage>
</organism>
<accession>A0AAD7HCA3</accession>
<evidence type="ECO:0000256" key="1">
    <source>
        <dbReference type="ARBA" id="ARBA00004141"/>
    </source>
</evidence>
<evidence type="ECO:0000313" key="8">
    <source>
        <dbReference type="Proteomes" id="UP001215280"/>
    </source>
</evidence>
<proteinExistence type="predicted"/>
<dbReference type="GO" id="GO:0005886">
    <property type="term" value="C:plasma membrane"/>
    <property type="evidence" value="ECO:0007669"/>
    <property type="project" value="TreeGrafter"/>
</dbReference>
<feature type="transmembrane region" description="Helical" evidence="5">
    <location>
        <begin position="159"/>
        <end position="181"/>
    </location>
</feature>
<keyword evidence="2 5" id="KW-0812">Transmembrane</keyword>
<dbReference type="Gene3D" id="1.20.1250.20">
    <property type="entry name" value="MFS general substrate transporter like domains"/>
    <property type="match status" value="1"/>
</dbReference>
<feature type="transmembrane region" description="Helical" evidence="5">
    <location>
        <begin position="232"/>
        <end position="254"/>
    </location>
</feature>
<dbReference type="PROSITE" id="PS50850">
    <property type="entry name" value="MFS"/>
    <property type="match status" value="1"/>
</dbReference>
<gene>
    <name evidence="7" type="ORF">DFH07DRAFT_861747</name>
</gene>
<sequence>MPGPHSEPMVSQQPVEKPKSVEQGANILIGKKLAVVFVAMLLSISLISLDQTILATALPRIASDFNSFSLQGWVADSFLLAQTAFCLFYGQTLRLFPCKWVLVFAIAVFEIGSLICGVGQSIHQLIVGRTISGVGAAGIYISVMQVMSEVTLLKDRARLYGMFGAVFAISSIIGPLIGGAFTDHVTWRWVFFLNLPIGGVSLVAVILILKTNPPLGSDPRKRSFRDIVRQGMHMDFVGATLIAGGVTCLLMALQWGGNTKPWNSKAVIICFVFAGISFLAFVSWEVHMGERAMLPLTIFKSRSIYAIVAYCFLTRFALLVFSFYLPVFYQAAKNHSATISGIDMLPLLLAVVLCVIGSGQTIARIKYYWPFLIAGPAFLAVGSGLLYSIDTTTREPKLIGFQILIGAGIGLGMQNTLLAMQVEFKDTPKLIGQSLGMASFAQLFGGTLGLGIAEPVFASELAKYLRRYAPDAPAAIVEESPTAIHSKIPAEMIPGVLRAYTDSLKVTFVLGVPIAALALLAAVFIDNIKMVEIAPAGKPPPAADAEKHTDP</sequence>
<dbReference type="SUPFAM" id="SSF103473">
    <property type="entry name" value="MFS general substrate transporter"/>
    <property type="match status" value="1"/>
</dbReference>
<dbReference type="GO" id="GO:0022857">
    <property type="term" value="F:transmembrane transporter activity"/>
    <property type="evidence" value="ECO:0007669"/>
    <property type="project" value="InterPro"/>
</dbReference>
<feature type="domain" description="Major facilitator superfamily (MFS) profile" evidence="6">
    <location>
        <begin position="36"/>
        <end position="530"/>
    </location>
</feature>
<dbReference type="InterPro" id="IPR036259">
    <property type="entry name" value="MFS_trans_sf"/>
</dbReference>
<feature type="transmembrane region" description="Helical" evidence="5">
    <location>
        <begin position="337"/>
        <end position="356"/>
    </location>
</feature>
<dbReference type="InterPro" id="IPR011701">
    <property type="entry name" value="MFS"/>
</dbReference>
<dbReference type="PANTHER" id="PTHR23501:SF198">
    <property type="entry name" value="AZOLE RESISTANCE PROTEIN 1-RELATED"/>
    <property type="match status" value="1"/>
</dbReference>
<feature type="transmembrane region" description="Helical" evidence="5">
    <location>
        <begin position="266"/>
        <end position="284"/>
    </location>
</feature>
<dbReference type="Gene3D" id="1.20.1720.10">
    <property type="entry name" value="Multidrug resistance protein D"/>
    <property type="match status" value="1"/>
</dbReference>
<reference evidence="7" key="1">
    <citation type="submission" date="2023-03" db="EMBL/GenBank/DDBJ databases">
        <title>Massive genome expansion in bonnet fungi (Mycena s.s.) driven by repeated elements and novel gene families across ecological guilds.</title>
        <authorList>
            <consortium name="Lawrence Berkeley National Laboratory"/>
            <person name="Harder C.B."/>
            <person name="Miyauchi S."/>
            <person name="Viragh M."/>
            <person name="Kuo A."/>
            <person name="Thoen E."/>
            <person name="Andreopoulos B."/>
            <person name="Lu D."/>
            <person name="Skrede I."/>
            <person name="Drula E."/>
            <person name="Henrissat B."/>
            <person name="Morin E."/>
            <person name="Kohler A."/>
            <person name="Barry K."/>
            <person name="LaButti K."/>
            <person name="Morin E."/>
            <person name="Salamov A."/>
            <person name="Lipzen A."/>
            <person name="Mereny Z."/>
            <person name="Hegedus B."/>
            <person name="Baldrian P."/>
            <person name="Stursova M."/>
            <person name="Weitz H."/>
            <person name="Taylor A."/>
            <person name="Grigoriev I.V."/>
            <person name="Nagy L.G."/>
            <person name="Martin F."/>
            <person name="Kauserud H."/>
        </authorList>
    </citation>
    <scope>NUCLEOTIDE SEQUENCE</scope>
    <source>
        <strain evidence="7">CBHHK188m</strain>
    </source>
</reference>
<keyword evidence="4 5" id="KW-0472">Membrane</keyword>